<dbReference type="PROSITE" id="PS01159">
    <property type="entry name" value="WW_DOMAIN_1"/>
    <property type="match status" value="1"/>
</dbReference>
<evidence type="ECO:0000256" key="5">
    <source>
        <dbReference type="SAM" id="MobiDB-lite"/>
    </source>
</evidence>
<dbReference type="SMART" id="SM00456">
    <property type="entry name" value="WW"/>
    <property type="match status" value="1"/>
</dbReference>
<gene>
    <name evidence="7" type="ORF">NQ318_003438</name>
</gene>
<organism evidence="7 8">
    <name type="scientific">Aromia moschata</name>
    <dbReference type="NCBI Taxonomy" id="1265417"/>
    <lineage>
        <taxon>Eukaryota</taxon>
        <taxon>Metazoa</taxon>
        <taxon>Ecdysozoa</taxon>
        <taxon>Arthropoda</taxon>
        <taxon>Hexapoda</taxon>
        <taxon>Insecta</taxon>
        <taxon>Pterygota</taxon>
        <taxon>Neoptera</taxon>
        <taxon>Endopterygota</taxon>
        <taxon>Coleoptera</taxon>
        <taxon>Polyphaga</taxon>
        <taxon>Cucujiformia</taxon>
        <taxon>Chrysomeloidea</taxon>
        <taxon>Cerambycidae</taxon>
        <taxon>Cerambycinae</taxon>
        <taxon>Callichromatini</taxon>
        <taxon>Aromia</taxon>
    </lineage>
</organism>
<dbReference type="GO" id="GO:0003713">
    <property type="term" value="F:transcription coactivator activity"/>
    <property type="evidence" value="ECO:0007669"/>
    <property type="project" value="TreeGrafter"/>
</dbReference>
<dbReference type="PANTHER" id="PTHR17616">
    <property type="entry name" value="YES-ASSOCIATED PROTEIN YAP1 FAMILY MEMBER"/>
    <property type="match status" value="1"/>
</dbReference>
<dbReference type="InterPro" id="IPR036020">
    <property type="entry name" value="WW_dom_sf"/>
</dbReference>
<evidence type="ECO:0000256" key="1">
    <source>
        <dbReference type="ARBA" id="ARBA00004123"/>
    </source>
</evidence>
<feature type="compositionally biased region" description="Polar residues" evidence="5">
    <location>
        <begin position="22"/>
        <end position="51"/>
    </location>
</feature>
<evidence type="ECO:0000256" key="2">
    <source>
        <dbReference type="ARBA" id="ARBA00004496"/>
    </source>
</evidence>
<sequence length="244" mass="27801">MSFLNNHTTRTTTWEDPRKSLAAQQHQSAEQLITAHQLTHPQSPNPNSGKVNSDVDLGPLPEGWEQAQTPEGEIYFINHQTRTTSWFDPRIPTHLQQRSSRGSIVGSAWHSPTLSSSPSKAQQIRLQQLRMERERLKQRQQEIMLQQDIMMRNTSDLPVMDPHGDYVLRCPTHTEDFLANMDDNMDVGSESHTMDTPDISTLMPTLQLGEEFPILDDVQSLINPPTTKSDNALIWLSLHCLFIE</sequence>
<dbReference type="FunFam" id="2.20.70.10:FF:000019">
    <property type="entry name" value="Putative transcriptional coactivator YAP1"/>
    <property type="match status" value="1"/>
</dbReference>
<dbReference type="PROSITE" id="PS50020">
    <property type="entry name" value="WW_DOMAIN_2"/>
    <property type="match status" value="2"/>
</dbReference>
<keyword evidence="8" id="KW-1185">Reference proteome</keyword>
<dbReference type="AlphaFoldDB" id="A0AAV8YUY8"/>
<dbReference type="GO" id="GO:0005737">
    <property type="term" value="C:cytoplasm"/>
    <property type="evidence" value="ECO:0007669"/>
    <property type="project" value="UniProtKB-SubCell"/>
</dbReference>
<dbReference type="EMBL" id="JAPWTK010000038">
    <property type="protein sequence ID" value="KAJ8955344.1"/>
    <property type="molecule type" value="Genomic_DNA"/>
</dbReference>
<comment type="caution">
    <text evidence="7">The sequence shown here is derived from an EMBL/GenBank/DDBJ whole genome shotgun (WGS) entry which is preliminary data.</text>
</comment>
<dbReference type="PANTHER" id="PTHR17616:SF8">
    <property type="entry name" value="TRANSCRIPTIONAL COACTIVATOR YORKIE"/>
    <property type="match status" value="1"/>
</dbReference>
<evidence type="ECO:0000256" key="3">
    <source>
        <dbReference type="ARBA" id="ARBA00022490"/>
    </source>
</evidence>
<dbReference type="Pfam" id="PF00397">
    <property type="entry name" value="WW"/>
    <property type="match status" value="1"/>
</dbReference>
<comment type="subcellular location">
    <subcellularLocation>
        <location evidence="2">Cytoplasm</location>
    </subcellularLocation>
    <subcellularLocation>
        <location evidence="1">Nucleus</location>
    </subcellularLocation>
</comment>
<dbReference type="SUPFAM" id="SSF51045">
    <property type="entry name" value="WW domain"/>
    <property type="match status" value="1"/>
</dbReference>
<evidence type="ECO:0000259" key="6">
    <source>
        <dbReference type="PROSITE" id="PS50020"/>
    </source>
</evidence>
<feature type="region of interest" description="Disordered" evidence="5">
    <location>
        <begin position="1"/>
        <end position="60"/>
    </location>
</feature>
<dbReference type="GO" id="GO:0035329">
    <property type="term" value="P:hippo signaling"/>
    <property type="evidence" value="ECO:0007669"/>
    <property type="project" value="TreeGrafter"/>
</dbReference>
<dbReference type="InterPro" id="IPR001202">
    <property type="entry name" value="WW_dom"/>
</dbReference>
<evidence type="ECO:0000313" key="7">
    <source>
        <dbReference type="EMBL" id="KAJ8955344.1"/>
    </source>
</evidence>
<feature type="compositionally biased region" description="Polar residues" evidence="5">
    <location>
        <begin position="110"/>
        <end position="121"/>
    </location>
</feature>
<feature type="compositionally biased region" description="Polar residues" evidence="5">
    <location>
        <begin position="1"/>
        <end position="12"/>
    </location>
</feature>
<feature type="domain" description="WW" evidence="6">
    <location>
        <begin position="58"/>
        <end position="91"/>
    </location>
</feature>
<dbReference type="GO" id="GO:0005634">
    <property type="term" value="C:nucleus"/>
    <property type="evidence" value="ECO:0007669"/>
    <property type="project" value="UniProtKB-SubCell"/>
</dbReference>
<reference evidence="7" key="1">
    <citation type="journal article" date="2023" name="Insect Mol. Biol.">
        <title>Genome sequencing provides insights into the evolution of gene families encoding plant cell wall-degrading enzymes in longhorned beetles.</title>
        <authorList>
            <person name="Shin N.R."/>
            <person name="Okamura Y."/>
            <person name="Kirsch R."/>
            <person name="Pauchet Y."/>
        </authorList>
    </citation>
    <scope>NUCLEOTIDE SEQUENCE</scope>
    <source>
        <strain evidence="7">AMC_N1</strain>
    </source>
</reference>
<protein>
    <recommendedName>
        <fullName evidence="6">WW domain-containing protein</fullName>
    </recommendedName>
</protein>
<dbReference type="InterPro" id="IPR051583">
    <property type="entry name" value="YAP1"/>
</dbReference>
<accession>A0AAV8YUY8</accession>
<proteinExistence type="predicted"/>
<evidence type="ECO:0000313" key="8">
    <source>
        <dbReference type="Proteomes" id="UP001162162"/>
    </source>
</evidence>
<dbReference type="CDD" id="cd00201">
    <property type="entry name" value="WW"/>
    <property type="match status" value="1"/>
</dbReference>
<name>A0AAV8YUY8_9CUCU</name>
<keyword evidence="3" id="KW-0963">Cytoplasm</keyword>
<keyword evidence="4" id="KW-0539">Nucleus</keyword>
<evidence type="ECO:0000256" key="4">
    <source>
        <dbReference type="ARBA" id="ARBA00023242"/>
    </source>
</evidence>
<dbReference type="Proteomes" id="UP001162162">
    <property type="component" value="Unassembled WGS sequence"/>
</dbReference>
<dbReference type="GO" id="GO:0045944">
    <property type="term" value="P:positive regulation of transcription by RNA polymerase II"/>
    <property type="evidence" value="ECO:0007669"/>
    <property type="project" value="TreeGrafter"/>
</dbReference>
<dbReference type="Gene3D" id="2.20.70.10">
    <property type="match status" value="2"/>
</dbReference>
<feature type="domain" description="WW" evidence="6">
    <location>
        <begin position="1"/>
        <end position="19"/>
    </location>
</feature>
<feature type="region of interest" description="Disordered" evidence="5">
    <location>
        <begin position="97"/>
        <end position="121"/>
    </location>
</feature>